<dbReference type="Proteomes" id="UP000824540">
    <property type="component" value="Unassembled WGS sequence"/>
</dbReference>
<feature type="region of interest" description="Disordered" evidence="1">
    <location>
        <begin position="1"/>
        <end position="44"/>
    </location>
</feature>
<dbReference type="EMBL" id="JAFBMS010000007">
    <property type="protein sequence ID" value="KAG9350863.1"/>
    <property type="molecule type" value="Genomic_DNA"/>
</dbReference>
<feature type="non-terminal residue" evidence="2">
    <location>
        <position position="1"/>
    </location>
</feature>
<evidence type="ECO:0000256" key="1">
    <source>
        <dbReference type="SAM" id="MobiDB-lite"/>
    </source>
</evidence>
<comment type="caution">
    <text evidence="2">The sequence shown here is derived from an EMBL/GenBank/DDBJ whole genome shotgun (WGS) entry which is preliminary data.</text>
</comment>
<protein>
    <submittedName>
        <fullName evidence="2">Uncharacterized protein</fullName>
    </submittedName>
</protein>
<sequence>MSLYTVPRRASERRTERERKREGGRERESEGPRGRERDGVGGGYANFTGQLPGFMKIREEEWCSVTVYNSRFRCCRILYHCHLFSLANGASKKPRFSCLWVVLYLE</sequence>
<keyword evidence="3" id="KW-1185">Reference proteome</keyword>
<evidence type="ECO:0000313" key="3">
    <source>
        <dbReference type="Proteomes" id="UP000824540"/>
    </source>
</evidence>
<organism evidence="2 3">
    <name type="scientific">Albula glossodonta</name>
    <name type="common">roundjaw bonefish</name>
    <dbReference type="NCBI Taxonomy" id="121402"/>
    <lineage>
        <taxon>Eukaryota</taxon>
        <taxon>Metazoa</taxon>
        <taxon>Chordata</taxon>
        <taxon>Craniata</taxon>
        <taxon>Vertebrata</taxon>
        <taxon>Euteleostomi</taxon>
        <taxon>Actinopterygii</taxon>
        <taxon>Neopterygii</taxon>
        <taxon>Teleostei</taxon>
        <taxon>Albuliformes</taxon>
        <taxon>Albulidae</taxon>
        <taxon>Albula</taxon>
    </lineage>
</organism>
<dbReference type="AlphaFoldDB" id="A0A8T2PBV7"/>
<feature type="compositionally biased region" description="Basic and acidic residues" evidence="1">
    <location>
        <begin position="9"/>
        <end position="39"/>
    </location>
</feature>
<evidence type="ECO:0000313" key="2">
    <source>
        <dbReference type="EMBL" id="KAG9350863.1"/>
    </source>
</evidence>
<accession>A0A8T2PBV7</accession>
<proteinExistence type="predicted"/>
<reference evidence="2" key="1">
    <citation type="thesis" date="2021" institute="BYU ScholarsArchive" country="Provo, UT, USA">
        <title>Applications of and Algorithms for Genome Assembly and Genomic Analyses with an Emphasis on Marine Teleosts.</title>
        <authorList>
            <person name="Pickett B.D."/>
        </authorList>
    </citation>
    <scope>NUCLEOTIDE SEQUENCE</scope>
    <source>
        <strain evidence="2">HI-2016</strain>
    </source>
</reference>
<name>A0A8T2PBV7_9TELE</name>
<gene>
    <name evidence="2" type="ORF">JZ751_024752</name>
</gene>